<feature type="domain" description="Ribosomal RNA methyltransferase FtsJ" evidence="8">
    <location>
        <begin position="59"/>
        <end position="235"/>
    </location>
</feature>
<keyword evidence="5 7" id="KW-0949">S-adenosyl-L-methionine</keyword>
<gene>
    <name evidence="9" type="ORF">H4R18_005005</name>
</gene>
<feature type="active site" description="Proton acceptor" evidence="7">
    <location>
        <position position="192"/>
    </location>
</feature>
<keyword evidence="2" id="KW-0698">rRNA processing</keyword>
<dbReference type="Pfam" id="PF01728">
    <property type="entry name" value="FtsJ"/>
    <property type="match status" value="1"/>
</dbReference>
<dbReference type="InterPro" id="IPR002877">
    <property type="entry name" value="RNA_MeTrfase_FtsJ_dom"/>
</dbReference>
<dbReference type="GO" id="GO:0005739">
    <property type="term" value="C:mitochondrion"/>
    <property type="evidence" value="ECO:0007669"/>
    <property type="project" value="TreeGrafter"/>
</dbReference>
<reference evidence="9" key="1">
    <citation type="submission" date="2022-07" db="EMBL/GenBank/DDBJ databases">
        <title>Phylogenomic reconstructions and comparative analyses of Kickxellomycotina fungi.</title>
        <authorList>
            <person name="Reynolds N.K."/>
            <person name="Stajich J.E."/>
            <person name="Barry K."/>
            <person name="Grigoriev I.V."/>
            <person name="Crous P."/>
            <person name="Smith M.E."/>
        </authorList>
    </citation>
    <scope>NUCLEOTIDE SEQUENCE</scope>
    <source>
        <strain evidence="9">NBRC 105414</strain>
    </source>
</reference>
<evidence type="ECO:0000256" key="5">
    <source>
        <dbReference type="ARBA" id="ARBA00022691"/>
    </source>
</evidence>
<dbReference type="PANTHER" id="PTHR10920">
    <property type="entry name" value="RIBOSOMAL RNA METHYLTRANSFERASE"/>
    <property type="match status" value="1"/>
</dbReference>
<keyword evidence="4" id="KW-0808">Transferase</keyword>
<dbReference type="PANTHER" id="PTHR10920:SF18">
    <property type="entry name" value="RRNA METHYLTRANSFERASE 2, MITOCHONDRIAL"/>
    <property type="match status" value="1"/>
</dbReference>
<dbReference type="AlphaFoldDB" id="A0A9W8HAJ9"/>
<comment type="caution">
    <text evidence="9">The sequence shown here is derived from an EMBL/GenBank/DDBJ whole genome shotgun (WGS) entry which is preliminary data.</text>
</comment>
<evidence type="ECO:0000256" key="7">
    <source>
        <dbReference type="PIRSR" id="PIRSR005461-1"/>
    </source>
</evidence>
<evidence type="ECO:0000313" key="10">
    <source>
        <dbReference type="Proteomes" id="UP001140217"/>
    </source>
</evidence>
<dbReference type="HAMAP" id="MF_01547">
    <property type="entry name" value="RNA_methyltr_E"/>
    <property type="match status" value="1"/>
</dbReference>
<evidence type="ECO:0000259" key="8">
    <source>
        <dbReference type="Pfam" id="PF01728"/>
    </source>
</evidence>
<dbReference type="EMBL" id="JANBUL010000273">
    <property type="protein sequence ID" value="KAJ2777715.1"/>
    <property type="molecule type" value="Genomic_DNA"/>
</dbReference>
<keyword evidence="10" id="KW-1185">Reference proteome</keyword>
<dbReference type="InterPro" id="IPR050082">
    <property type="entry name" value="RNA_methyltr_RlmE"/>
</dbReference>
<dbReference type="SUPFAM" id="SSF53335">
    <property type="entry name" value="S-adenosyl-L-methionine-dependent methyltransferases"/>
    <property type="match status" value="1"/>
</dbReference>
<protein>
    <recommendedName>
        <fullName evidence="6">rRNA methyltransferase 2, mitochondrial</fullName>
    </recommendedName>
</protein>
<dbReference type="OrthoDB" id="20105at2759"/>
<evidence type="ECO:0000256" key="3">
    <source>
        <dbReference type="ARBA" id="ARBA00022603"/>
    </source>
</evidence>
<dbReference type="GO" id="GO:0008650">
    <property type="term" value="F:rRNA (uridine-2'-O-)-methyltransferase activity"/>
    <property type="evidence" value="ECO:0007669"/>
    <property type="project" value="TreeGrafter"/>
</dbReference>
<sequence>MAMVPRLFPAPSLLSDARPAVRQLLQRRWTSRKGGGSSRRYMARQLRDPFVKRAAAEQYRARSSFKLAELADRYPLIPDGGCVVDCGAAPGGWSQVVARRMGAGTRLVAVDLLEMQPVPGADFVQGDFLDPGVRARVLQAIGAQPVGLVLSDMAPALSGHRSVDSARAMALCEDVVDFAADVLAPAGCLVLKFFMGEGDAKLRHRLRAMFRAVRVEKPAASRRESAECYLVCLGRAA</sequence>
<keyword evidence="3" id="KW-0489">Methyltransferase</keyword>
<evidence type="ECO:0000256" key="1">
    <source>
        <dbReference type="ARBA" id="ARBA00009258"/>
    </source>
</evidence>
<evidence type="ECO:0000256" key="2">
    <source>
        <dbReference type="ARBA" id="ARBA00022552"/>
    </source>
</evidence>
<dbReference type="InterPro" id="IPR015507">
    <property type="entry name" value="rRNA-MeTfrase_E"/>
</dbReference>
<dbReference type="Proteomes" id="UP001140217">
    <property type="component" value="Unassembled WGS sequence"/>
</dbReference>
<dbReference type="PIRSF" id="PIRSF005461">
    <property type="entry name" value="23S_rRNA_mtase"/>
    <property type="match status" value="1"/>
</dbReference>
<evidence type="ECO:0000313" key="9">
    <source>
        <dbReference type="EMBL" id="KAJ2777715.1"/>
    </source>
</evidence>
<dbReference type="Gene3D" id="3.40.50.150">
    <property type="entry name" value="Vaccinia Virus protein VP39"/>
    <property type="match status" value="1"/>
</dbReference>
<dbReference type="InterPro" id="IPR029063">
    <property type="entry name" value="SAM-dependent_MTases_sf"/>
</dbReference>
<evidence type="ECO:0000256" key="6">
    <source>
        <dbReference type="ARBA" id="ARBA00041184"/>
    </source>
</evidence>
<name>A0A9W8HAJ9_9FUNG</name>
<evidence type="ECO:0000256" key="4">
    <source>
        <dbReference type="ARBA" id="ARBA00022679"/>
    </source>
</evidence>
<accession>A0A9W8HAJ9</accession>
<proteinExistence type="inferred from homology"/>
<organism evidence="9 10">
    <name type="scientific">Coemansia javaensis</name>
    <dbReference type="NCBI Taxonomy" id="2761396"/>
    <lineage>
        <taxon>Eukaryota</taxon>
        <taxon>Fungi</taxon>
        <taxon>Fungi incertae sedis</taxon>
        <taxon>Zoopagomycota</taxon>
        <taxon>Kickxellomycotina</taxon>
        <taxon>Kickxellomycetes</taxon>
        <taxon>Kickxellales</taxon>
        <taxon>Kickxellaceae</taxon>
        <taxon>Coemansia</taxon>
    </lineage>
</organism>
<comment type="similarity">
    <text evidence="1">Belongs to the class I-like SAM-binding methyltransferase superfamily. RNA methyltransferase RlmE family.</text>
</comment>